<comment type="caution">
    <text evidence="1">The sequence shown here is derived from an EMBL/GenBank/DDBJ whole genome shotgun (WGS) entry which is preliminary data.</text>
</comment>
<sequence length="746" mass="84622">MELSALLTSAGINIGVCVVVFSLYSVLRKQPRFMNVYFGQKLAQMKIRRNDPFCFERLVPSASWIVKTWGASDDEIYASGGLDAVVFLRTIIFSMRIFSIAAIICLFIVLPFNYYGQEMQHKHIPGESLEVFSIANVATASKWLWAHCFALYLISCCTCALLYLEYKNITRMRLSYLTSSFSCPSHFTVLVRGIPWSPGESYGAVVDKFFTNYYASSYLSHQMVYRSGTVQKLMYDAEKMYQILKSTTRERTCGPSFVRCGLCGGTSTSFKILSSEAEGERGRIEIDASELRKKESSAALVFFRTRYAAFIASQALQSPNPMTWVIDRAPTPNDVFWSNLCLPYRILWVRRIAILAVSILFVAFFLVPVTLTQSLVNLDKLQTTFPFLKGILKRKYMSQLVTGYLPSVILMLFLYIAPPVMILLSTLEGAISRSGRKKSACLKLLYFMIWNVFFANILTGTIIKNLVGEVARRLSDPKTIPNQLATAIPTTATFFMTYVLTSGWAGLSCELLQPLSLLCNFLYRYVLRNKDESTYGTWTFPYHTEVPRILLFGVLGFTCSIMAPLILPFLLVYFFLAYLVYRNQILNVYVTNYQTGGQYWPIVHNTTIFSLLLTQVIALGVFGLKESTIASSFTVPLVICTLLFNEFCRQRFLPVFKTNAARVLIEMDRQDEQNGKMEEIHQRLLTAYCQFGTTFQQASEAMQEKNSDNDEASGPKDLEDITPALALVHHLQYAVREIVCPNNIQR</sequence>
<proteinExistence type="predicted"/>
<keyword evidence="2" id="KW-1185">Reference proteome</keyword>
<accession>A0ACC0A4M2</accession>
<name>A0ACC0A4M2_CATRO</name>
<organism evidence="1 2">
    <name type="scientific">Catharanthus roseus</name>
    <name type="common">Madagascar periwinkle</name>
    <name type="synonym">Vinca rosea</name>
    <dbReference type="NCBI Taxonomy" id="4058"/>
    <lineage>
        <taxon>Eukaryota</taxon>
        <taxon>Viridiplantae</taxon>
        <taxon>Streptophyta</taxon>
        <taxon>Embryophyta</taxon>
        <taxon>Tracheophyta</taxon>
        <taxon>Spermatophyta</taxon>
        <taxon>Magnoliopsida</taxon>
        <taxon>eudicotyledons</taxon>
        <taxon>Gunneridae</taxon>
        <taxon>Pentapetalae</taxon>
        <taxon>asterids</taxon>
        <taxon>lamiids</taxon>
        <taxon>Gentianales</taxon>
        <taxon>Apocynaceae</taxon>
        <taxon>Rauvolfioideae</taxon>
        <taxon>Vinceae</taxon>
        <taxon>Catharanthinae</taxon>
        <taxon>Catharanthus</taxon>
    </lineage>
</organism>
<reference evidence="2" key="1">
    <citation type="journal article" date="2023" name="Nat. Plants">
        <title>Single-cell RNA sequencing provides a high-resolution roadmap for understanding the multicellular compartmentation of specialized metabolism.</title>
        <authorList>
            <person name="Sun S."/>
            <person name="Shen X."/>
            <person name="Li Y."/>
            <person name="Li Y."/>
            <person name="Wang S."/>
            <person name="Li R."/>
            <person name="Zhang H."/>
            <person name="Shen G."/>
            <person name="Guo B."/>
            <person name="Wei J."/>
            <person name="Xu J."/>
            <person name="St-Pierre B."/>
            <person name="Chen S."/>
            <person name="Sun C."/>
        </authorList>
    </citation>
    <scope>NUCLEOTIDE SEQUENCE [LARGE SCALE GENOMIC DNA]</scope>
</reference>
<dbReference type="EMBL" id="CM044707">
    <property type="protein sequence ID" value="KAI5655139.1"/>
    <property type="molecule type" value="Genomic_DNA"/>
</dbReference>
<evidence type="ECO:0000313" key="2">
    <source>
        <dbReference type="Proteomes" id="UP001060085"/>
    </source>
</evidence>
<gene>
    <name evidence="1" type="ORF">M9H77_32326</name>
</gene>
<protein>
    <submittedName>
        <fullName evidence="1">Uncharacterized protein</fullName>
    </submittedName>
</protein>
<dbReference type="Proteomes" id="UP001060085">
    <property type="component" value="Linkage Group LG07"/>
</dbReference>
<evidence type="ECO:0000313" key="1">
    <source>
        <dbReference type="EMBL" id="KAI5655139.1"/>
    </source>
</evidence>